<evidence type="ECO:0000256" key="5">
    <source>
        <dbReference type="ARBA" id="ARBA00023002"/>
    </source>
</evidence>
<comment type="caution">
    <text evidence="7">The sequence shown here is derived from an EMBL/GenBank/DDBJ whole genome shotgun (WGS) entry which is preliminary data.</text>
</comment>
<dbReference type="GO" id="GO:0016491">
    <property type="term" value="F:oxidoreductase activity"/>
    <property type="evidence" value="ECO:0007669"/>
    <property type="project" value="UniProtKB-KW"/>
</dbReference>
<dbReference type="EMBL" id="RHHB01000009">
    <property type="protein sequence ID" value="RNB50349.1"/>
    <property type="molecule type" value="Genomic_DNA"/>
</dbReference>
<evidence type="ECO:0000256" key="2">
    <source>
        <dbReference type="ARBA" id="ARBA00005466"/>
    </source>
</evidence>
<dbReference type="SUPFAM" id="SSF56176">
    <property type="entry name" value="FAD-binding/transporter-associated domain-like"/>
    <property type="match status" value="1"/>
</dbReference>
<dbReference type="Pfam" id="PF01565">
    <property type="entry name" value="FAD_binding_4"/>
    <property type="match status" value="1"/>
</dbReference>
<dbReference type="AlphaFoldDB" id="A0A3M8AGZ6"/>
<gene>
    <name evidence="7" type="ORF">EDM22_07565</name>
</gene>
<keyword evidence="5" id="KW-0560">Oxidoreductase</keyword>
<dbReference type="InterPro" id="IPR006094">
    <property type="entry name" value="Oxid_FAD_bind_N"/>
</dbReference>
<dbReference type="Gene3D" id="3.40.462.20">
    <property type="match status" value="1"/>
</dbReference>
<evidence type="ECO:0000313" key="7">
    <source>
        <dbReference type="EMBL" id="RNB50349.1"/>
    </source>
</evidence>
<feature type="domain" description="FAD-binding PCMH-type" evidence="6">
    <location>
        <begin position="62"/>
        <end position="230"/>
    </location>
</feature>
<dbReference type="PROSITE" id="PS51387">
    <property type="entry name" value="FAD_PCMH"/>
    <property type="match status" value="1"/>
</dbReference>
<dbReference type="PANTHER" id="PTHR42973:SF39">
    <property type="entry name" value="FAD-BINDING PCMH-TYPE DOMAIN-CONTAINING PROTEIN"/>
    <property type="match status" value="1"/>
</dbReference>
<dbReference type="Gene3D" id="3.30.43.10">
    <property type="entry name" value="Uridine Diphospho-n-acetylenolpyruvylglucosamine Reductase, domain 2"/>
    <property type="match status" value="1"/>
</dbReference>
<dbReference type="InterPro" id="IPR016167">
    <property type="entry name" value="FAD-bd_PCMH_sub1"/>
</dbReference>
<organism evidence="7 8">
    <name type="scientific">Agromyces tardus</name>
    <dbReference type="NCBI Taxonomy" id="2583849"/>
    <lineage>
        <taxon>Bacteria</taxon>
        <taxon>Bacillati</taxon>
        <taxon>Actinomycetota</taxon>
        <taxon>Actinomycetes</taxon>
        <taxon>Micrococcales</taxon>
        <taxon>Microbacteriaceae</taxon>
        <taxon>Agromyces</taxon>
    </lineage>
</organism>
<dbReference type="InterPro" id="IPR016166">
    <property type="entry name" value="FAD-bd_PCMH"/>
</dbReference>
<dbReference type="InterPro" id="IPR016169">
    <property type="entry name" value="FAD-bd_PCMH_sub2"/>
</dbReference>
<evidence type="ECO:0000256" key="3">
    <source>
        <dbReference type="ARBA" id="ARBA00022630"/>
    </source>
</evidence>
<sequence>MAPVGAGGEARGMTIDMTLDHPVFGARRLPGLAELRDDLVGEFVTPADRDWAVRRLPWNVAVQAEPAAVLFAATPEDVSTVVRYAATHGYRISPQAGGHGATAEHAGTIVVRTTGLDDIWIDATARVAKIGAGVKWGALQEELDGTGLTGLIGSNPDVSVVGFSLQGGYSWFTREFGTGSGALRAVEIVDESGRRRWIDDRTDPELLWALRGGGGRFGIVTAAEIDLFPVDELAGGRLMFPIETAPALFSAFAEASEAVPSHVSLWASALNFPDLPEIPEPVRGESFCVIDAVTTRGLDELSQVLEPFRAAGPVVHDTVRRRTPGEIGDICEEPTDPTPGLVFAVPLGRLTDAAIGAIIDAATRRGPFLQFQVRDLTGAPGGRDGVGATTTAGYLLSVLAITPFPEAAAAAEDAARELQRAFAPWTSGRLLPTFLAPWQGLADAYAAGERERVAAIEAAVDPAGRFAASVRAG</sequence>
<dbReference type="OrthoDB" id="9775082at2"/>
<keyword evidence="8" id="KW-1185">Reference proteome</keyword>
<reference evidence="7 8" key="1">
    <citation type="submission" date="2018-10" db="EMBL/GenBank/DDBJ databases">
        <title>Isolation, diversity and antibacterial activity of antinobacteria from the wheat rhizosphere soil.</title>
        <authorList>
            <person name="Sun T."/>
        </authorList>
    </citation>
    <scope>NUCLEOTIDE SEQUENCE [LARGE SCALE GENOMIC DNA]</scope>
    <source>
        <strain evidence="7 8">SJ-23</strain>
    </source>
</reference>
<dbReference type="InterPro" id="IPR050416">
    <property type="entry name" value="FAD-linked_Oxidoreductase"/>
</dbReference>
<dbReference type="GO" id="GO:0071949">
    <property type="term" value="F:FAD binding"/>
    <property type="evidence" value="ECO:0007669"/>
    <property type="project" value="InterPro"/>
</dbReference>
<keyword evidence="3" id="KW-0285">Flavoprotein</keyword>
<evidence type="ECO:0000256" key="1">
    <source>
        <dbReference type="ARBA" id="ARBA00001974"/>
    </source>
</evidence>
<name>A0A3M8AGZ6_9MICO</name>
<dbReference type="InterPro" id="IPR036318">
    <property type="entry name" value="FAD-bd_PCMH-like_sf"/>
</dbReference>
<dbReference type="Gene3D" id="3.30.465.10">
    <property type="match status" value="1"/>
</dbReference>
<evidence type="ECO:0000259" key="6">
    <source>
        <dbReference type="PROSITE" id="PS51387"/>
    </source>
</evidence>
<accession>A0A3M8AGZ6</accession>
<dbReference type="InterPro" id="IPR006093">
    <property type="entry name" value="Oxy_OxRdtase_FAD_BS"/>
</dbReference>
<keyword evidence="4" id="KW-0274">FAD</keyword>
<evidence type="ECO:0000256" key="4">
    <source>
        <dbReference type="ARBA" id="ARBA00022827"/>
    </source>
</evidence>
<proteinExistence type="inferred from homology"/>
<evidence type="ECO:0000313" key="8">
    <source>
        <dbReference type="Proteomes" id="UP000275048"/>
    </source>
</evidence>
<protein>
    <submittedName>
        <fullName evidence="7">FAD-binding oxidoreductase</fullName>
    </submittedName>
</protein>
<comment type="cofactor">
    <cofactor evidence="1">
        <name>FAD</name>
        <dbReference type="ChEBI" id="CHEBI:57692"/>
    </cofactor>
</comment>
<comment type="similarity">
    <text evidence="2">Belongs to the oxygen-dependent FAD-linked oxidoreductase family.</text>
</comment>
<dbReference type="PROSITE" id="PS00862">
    <property type="entry name" value="OX2_COVAL_FAD"/>
    <property type="match status" value="1"/>
</dbReference>
<dbReference type="PANTHER" id="PTHR42973">
    <property type="entry name" value="BINDING OXIDOREDUCTASE, PUTATIVE (AFU_ORTHOLOGUE AFUA_1G17690)-RELATED"/>
    <property type="match status" value="1"/>
</dbReference>
<dbReference type="Proteomes" id="UP000275048">
    <property type="component" value="Unassembled WGS sequence"/>
</dbReference>